<evidence type="ECO:0000313" key="2">
    <source>
        <dbReference type="Proteomes" id="UP000789508"/>
    </source>
</evidence>
<dbReference type="Proteomes" id="UP000789508">
    <property type="component" value="Unassembled WGS sequence"/>
</dbReference>
<dbReference type="AlphaFoldDB" id="A0A9N8ZQ98"/>
<accession>A0A9N8ZQ98</accession>
<dbReference type="EMBL" id="CAJVPS010000684">
    <property type="protein sequence ID" value="CAG8503235.1"/>
    <property type="molecule type" value="Genomic_DNA"/>
</dbReference>
<protein>
    <submittedName>
        <fullName evidence="1">12326_t:CDS:1</fullName>
    </submittedName>
</protein>
<comment type="caution">
    <text evidence="1">The sequence shown here is derived from an EMBL/GenBank/DDBJ whole genome shotgun (WGS) entry which is preliminary data.</text>
</comment>
<keyword evidence="2" id="KW-1185">Reference proteome</keyword>
<proteinExistence type="predicted"/>
<name>A0A9N8ZQ98_9GLOM</name>
<evidence type="ECO:0000313" key="1">
    <source>
        <dbReference type="EMBL" id="CAG8503235.1"/>
    </source>
</evidence>
<feature type="non-terminal residue" evidence="1">
    <location>
        <position position="1"/>
    </location>
</feature>
<reference evidence="1" key="1">
    <citation type="submission" date="2021-06" db="EMBL/GenBank/DDBJ databases">
        <authorList>
            <person name="Kallberg Y."/>
            <person name="Tangrot J."/>
            <person name="Rosling A."/>
        </authorList>
    </citation>
    <scope>NUCLEOTIDE SEQUENCE</scope>
    <source>
        <strain evidence="1">FL130A</strain>
    </source>
</reference>
<gene>
    <name evidence="1" type="ORF">ALEPTO_LOCUS3592</name>
</gene>
<sequence>VHVLHVSDKGAVITPSKCVHKFWYVRISSFFSHASGIRVLILQPYSDDNFLLLSDLLTPFGLNILCVNAWEHLLLESSDFFHYLLIAPEITIDQPSTLIYISQLYKDKDSSKTIE</sequence>
<organism evidence="1 2">
    <name type="scientific">Ambispora leptoticha</name>
    <dbReference type="NCBI Taxonomy" id="144679"/>
    <lineage>
        <taxon>Eukaryota</taxon>
        <taxon>Fungi</taxon>
        <taxon>Fungi incertae sedis</taxon>
        <taxon>Mucoromycota</taxon>
        <taxon>Glomeromycotina</taxon>
        <taxon>Glomeromycetes</taxon>
        <taxon>Archaeosporales</taxon>
        <taxon>Ambisporaceae</taxon>
        <taxon>Ambispora</taxon>
    </lineage>
</organism>